<dbReference type="PANTHER" id="PTHR43808">
    <property type="entry name" value="ACETYLORNITHINE DEACETYLASE"/>
    <property type="match status" value="1"/>
</dbReference>
<sequence>MALYDDTLALLQQLIRNACVNDLTPDSGEEYRNADTLEEFFAGTDVQVERFEPHPGRVSVAFTVPGTDADAEPLTFLGHIDVVPVDRPKWSVDPFGADIIDGKLYGRGAVDMLFITAAQAAVTREVARAGGARGTLTFVALADEEARGGLGARWLSEHRPDAFSWKNCLSETGGAHLPTRDGSDALAFNVGEKGAGQRRLHVHGDAGHGSTPWGKDSAVATIAEVARRIAAIEPPAAHDDIWDGFVRAFHFDDATTALLADAASATESDYTAFGDLAAFAHAFSHTTIAQTVLRAGEAINVLPSHAYLDMDIRPLPGTTDADIDALLTETLGDLADRVEIEHLITEPATVSPTDTALWAAIEDTTHDIFPDAAVVPVYATGGSDLRFARRLGGVGYGFAMHAKARTLASANAQLHSHDEHLYLEDLALTTRAYALLTQRFLGVDMHVTPDSDL</sequence>
<dbReference type="AlphaFoldDB" id="A0A7G7CM56"/>
<dbReference type="Gene3D" id="3.30.70.360">
    <property type="match status" value="1"/>
</dbReference>
<dbReference type="InterPro" id="IPR050072">
    <property type="entry name" value="Peptidase_M20A"/>
</dbReference>
<dbReference type="Gene3D" id="1.10.150.900">
    <property type="match status" value="1"/>
</dbReference>
<evidence type="ECO:0000259" key="6">
    <source>
        <dbReference type="Pfam" id="PF07687"/>
    </source>
</evidence>
<evidence type="ECO:0000256" key="1">
    <source>
        <dbReference type="ARBA" id="ARBA00001947"/>
    </source>
</evidence>
<dbReference type="PANTHER" id="PTHR43808:SF8">
    <property type="entry name" value="PEPTIDASE M20 DIMERISATION DOMAIN-CONTAINING PROTEIN"/>
    <property type="match status" value="1"/>
</dbReference>
<dbReference type="Pfam" id="PF07687">
    <property type="entry name" value="M20_dimer"/>
    <property type="match status" value="1"/>
</dbReference>
<evidence type="ECO:0000313" key="8">
    <source>
        <dbReference type="Proteomes" id="UP000515743"/>
    </source>
</evidence>
<evidence type="ECO:0000256" key="2">
    <source>
        <dbReference type="ARBA" id="ARBA00006247"/>
    </source>
</evidence>
<dbReference type="Proteomes" id="UP000515743">
    <property type="component" value="Chromosome"/>
</dbReference>
<proteinExistence type="inferred from homology"/>
<evidence type="ECO:0000313" key="7">
    <source>
        <dbReference type="EMBL" id="QNE88672.1"/>
    </source>
</evidence>
<reference evidence="7 8" key="1">
    <citation type="submission" date="2020-07" db="EMBL/GenBank/DDBJ databases">
        <title>Complete genome and description of Corynebacterium incognita strain Marseille-Q3630 sp. nov.</title>
        <authorList>
            <person name="Boxberger M."/>
        </authorList>
    </citation>
    <scope>NUCLEOTIDE SEQUENCE [LARGE SCALE GENOMIC DNA]</scope>
    <source>
        <strain evidence="7 8">Marseille-Q3630</strain>
    </source>
</reference>
<keyword evidence="5" id="KW-0862">Zinc</keyword>
<evidence type="ECO:0000256" key="5">
    <source>
        <dbReference type="ARBA" id="ARBA00022833"/>
    </source>
</evidence>
<dbReference type="Pfam" id="PF01546">
    <property type="entry name" value="Peptidase_M20"/>
    <property type="match status" value="1"/>
</dbReference>
<keyword evidence="8" id="KW-1185">Reference proteome</keyword>
<dbReference type="KEGG" id="cik:H0194_06040"/>
<dbReference type="InterPro" id="IPR002933">
    <property type="entry name" value="Peptidase_M20"/>
</dbReference>
<organism evidence="7 8">
    <name type="scientific">Corynebacterium incognita</name>
    <dbReference type="NCBI Taxonomy" id="2754725"/>
    <lineage>
        <taxon>Bacteria</taxon>
        <taxon>Bacillati</taxon>
        <taxon>Actinomycetota</taxon>
        <taxon>Actinomycetes</taxon>
        <taxon>Mycobacteriales</taxon>
        <taxon>Corynebacteriaceae</taxon>
        <taxon>Corynebacterium</taxon>
    </lineage>
</organism>
<dbReference type="Gene3D" id="3.40.630.10">
    <property type="entry name" value="Zn peptidases"/>
    <property type="match status" value="1"/>
</dbReference>
<protein>
    <submittedName>
        <fullName evidence="7">M20/M25/M40 family metallo-hydrolase</fullName>
    </submittedName>
</protein>
<dbReference type="EMBL" id="CP059404">
    <property type="protein sequence ID" value="QNE88672.1"/>
    <property type="molecule type" value="Genomic_DNA"/>
</dbReference>
<dbReference type="InterPro" id="IPR011650">
    <property type="entry name" value="Peptidase_M20_dimer"/>
</dbReference>
<dbReference type="RefSeq" id="WP_185175062.1">
    <property type="nucleotide sequence ID" value="NZ_CP059404.1"/>
</dbReference>
<comment type="cofactor">
    <cofactor evidence="1">
        <name>Zn(2+)</name>
        <dbReference type="ChEBI" id="CHEBI:29105"/>
    </cofactor>
</comment>
<dbReference type="GO" id="GO:0046872">
    <property type="term" value="F:metal ion binding"/>
    <property type="evidence" value="ECO:0007669"/>
    <property type="project" value="UniProtKB-KW"/>
</dbReference>
<accession>A0A7G7CM56</accession>
<name>A0A7G7CM56_9CORY</name>
<dbReference type="SUPFAM" id="SSF55031">
    <property type="entry name" value="Bacterial exopeptidase dimerisation domain"/>
    <property type="match status" value="1"/>
</dbReference>
<evidence type="ECO:0000256" key="4">
    <source>
        <dbReference type="ARBA" id="ARBA00022801"/>
    </source>
</evidence>
<feature type="domain" description="Peptidase M20 dimerisation" evidence="6">
    <location>
        <begin position="190"/>
        <end position="335"/>
    </location>
</feature>
<evidence type="ECO:0000256" key="3">
    <source>
        <dbReference type="ARBA" id="ARBA00022723"/>
    </source>
</evidence>
<dbReference type="InterPro" id="IPR036264">
    <property type="entry name" value="Bact_exopeptidase_dim_dom"/>
</dbReference>
<dbReference type="SUPFAM" id="SSF53187">
    <property type="entry name" value="Zn-dependent exopeptidases"/>
    <property type="match status" value="1"/>
</dbReference>
<comment type="similarity">
    <text evidence="2">Belongs to the peptidase M20A family.</text>
</comment>
<gene>
    <name evidence="7" type="ORF">H0194_06040</name>
</gene>
<dbReference type="GO" id="GO:0016787">
    <property type="term" value="F:hydrolase activity"/>
    <property type="evidence" value="ECO:0007669"/>
    <property type="project" value="UniProtKB-KW"/>
</dbReference>
<keyword evidence="4 7" id="KW-0378">Hydrolase</keyword>
<keyword evidence="3" id="KW-0479">Metal-binding</keyword>